<evidence type="ECO:0000313" key="4">
    <source>
        <dbReference type="Proteomes" id="UP000005239"/>
    </source>
</evidence>
<proteinExistence type="predicted"/>
<evidence type="ECO:0000313" key="3">
    <source>
        <dbReference type="EnsemblMetazoa" id="PPA37972.1"/>
    </source>
</evidence>
<reference evidence="3" key="2">
    <citation type="submission" date="2022-06" db="UniProtKB">
        <authorList>
            <consortium name="EnsemblMetazoa"/>
        </authorList>
    </citation>
    <scope>IDENTIFICATION</scope>
    <source>
        <strain evidence="3">PS312</strain>
    </source>
</reference>
<reference evidence="4" key="1">
    <citation type="journal article" date="2008" name="Nat. Genet.">
        <title>The Pristionchus pacificus genome provides a unique perspective on nematode lifestyle and parasitism.</title>
        <authorList>
            <person name="Dieterich C."/>
            <person name="Clifton S.W."/>
            <person name="Schuster L.N."/>
            <person name="Chinwalla A."/>
            <person name="Delehaunty K."/>
            <person name="Dinkelacker I."/>
            <person name="Fulton L."/>
            <person name="Fulton R."/>
            <person name="Godfrey J."/>
            <person name="Minx P."/>
            <person name="Mitreva M."/>
            <person name="Roeseler W."/>
            <person name="Tian H."/>
            <person name="Witte H."/>
            <person name="Yang S.P."/>
            <person name="Wilson R.K."/>
            <person name="Sommer R.J."/>
        </authorList>
    </citation>
    <scope>NUCLEOTIDE SEQUENCE [LARGE SCALE GENOMIC DNA]</scope>
    <source>
        <strain evidence="4">PS312</strain>
    </source>
</reference>
<dbReference type="AlphaFoldDB" id="A0A2A6CHW4"/>
<feature type="coiled-coil region" evidence="1">
    <location>
        <begin position="210"/>
        <end position="237"/>
    </location>
</feature>
<protein>
    <submittedName>
        <fullName evidence="3">Uncharacterized protein</fullName>
    </submittedName>
</protein>
<evidence type="ECO:0000256" key="1">
    <source>
        <dbReference type="SAM" id="Coils"/>
    </source>
</evidence>
<accession>A0A8R1UQ88</accession>
<evidence type="ECO:0000256" key="2">
    <source>
        <dbReference type="SAM" id="MobiDB-lite"/>
    </source>
</evidence>
<accession>A0A2A6CHW4</accession>
<keyword evidence="4" id="KW-1185">Reference proteome</keyword>
<dbReference type="Proteomes" id="UP000005239">
    <property type="component" value="Unassembled WGS sequence"/>
</dbReference>
<sequence>MFQRIDIFELCQLLLDSYANGLIWISIHSILLRQRRGRSLHMATAYFYRNIFTLMSSPSELHSFRRYSVTISSRNSKSDFDETSSGANEKKMKMKKMSMFVVISTLENPKSHIFRESTFLSCAKPLRISARLYRERPHINQAMTGTAKNIDSLTFRRVISTKRNGLKVLYSEVEKISVNTDGLSVDASADECHKLLLEIPRIRQKLESSVEVIKSNAKKWESAIEELENDEEKLTERRILTQYFTDSSLESNSITAIESDVIEQIHALAAEESSLTRMMKYALSRNENLGDATKQRYFESSLEGEALDLLCHCPVRFHSAARCTKSHIPFEAKAQVSDESSKKPKAQDWKDTSHERTIPVAAGNDPIRMITESAKLVNPEDGRTENVDIFLDCRSVVSEKTRSKLGLQIIHREPLDLTGDRVISDGIKVNEIVHVSLPTNNGSIAMDAIIHPESLTCALTTADKKVLQKMNTTSAQPIHRALRVTPHLLIGGKTFYESTGIASKRIPITMYMTPFAQKSSKVRHSVISIKFYPWSQLPLILEKSWTEKVSKYSFRQFQGIDSFSPCRIIADLLDSYING</sequence>
<dbReference type="EnsemblMetazoa" id="PPA37972.1">
    <property type="protein sequence ID" value="PPA37972.1"/>
    <property type="gene ID" value="WBGene00276341"/>
</dbReference>
<feature type="compositionally biased region" description="Basic and acidic residues" evidence="2">
    <location>
        <begin position="339"/>
        <end position="353"/>
    </location>
</feature>
<gene>
    <name evidence="3" type="primary">WBGene00276341</name>
</gene>
<feature type="region of interest" description="Disordered" evidence="2">
    <location>
        <begin position="334"/>
        <end position="353"/>
    </location>
</feature>
<organism evidence="3 4">
    <name type="scientific">Pristionchus pacificus</name>
    <name type="common">Parasitic nematode worm</name>
    <dbReference type="NCBI Taxonomy" id="54126"/>
    <lineage>
        <taxon>Eukaryota</taxon>
        <taxon>Metazoa</taxon>
        <taxon>Ecdysozoa</taxon>
        <taxon>Nematoda</taxon>
        <taxon>Chromadorea</taxon>
        <taxon>Rhabditida</taxon>
        <taxon>Rhabditina</taxon>
        <taxon>Diplogasteromorpha</taxon>
        <taxon>Diplogasteroidea</taxon>
        <taxon>Neodiplogasteridae</taxon>
        <taxon>Pristionchus</taxon>
    </lineage>
</organism>
<name>A0A2A6CHW4_PRIPA</name>
<keyword evidence="1" id="KW-0175">Coiled coil</keyword>